<keyword evidence="11" id="KW-1185">Reference proteome</keyword>
<evidence type="ECO:0000313" key="11">
    <source>
        <dbReference type="Proteomes" id="UP001597440"/>
    </source>
</evidence>
<comment type="caution">
    <text evidence="10">The sequence shown here is derived from an EMBL/GenBank/DDBJ whole genome shotgun (WGS) entry which is preliminary data.</text>
</comment>
<dbReference type="InterPro" id="IPR027417">
    <property type="entry name" value="P-loop_NTPase"/>
</dbReference>
<evidence type="ECO:0000256" key="4">
    <source>
        <dbReference type="ARBA" id="ARBA00022840"/>
    </source>
</evidence>
<accession>A0ABW5L7F9</accession>
<feature type="transmembrane region" description="Helical" evidence="7">
    <location>
        <begin position="21"/>
        <end position="43"/>
    </location>
</feature>
<name>A0ABW5L7F9_9SPHI</name>
<dbReference type="PANTHER" id="PTHR24221:SF654">
    <property type="entry name" value="ATP-BINDING CASSETTE SUB-FAMILY B MEMBER 6"/>
    <property type="match status" value="1"/>
</dbReference>
<reference evidence="11" key="1">
    <citation type="journal article" date="2019" name="Int. J. Syst. Evol. Microbiol.">
        <title>The Global Catalogue of Microorganisms (GCM) 10K type strain sequencing project: providing services to taxonomists for standard genome sequencing and annotation.</title>
        <authorList>
            <consortium name="The Broad Institute Genomics Platform"/>
            <consortium name="The Broad Institute Genome Sequencing Center for Infectious Disease"/>
            <person name="Wu L."/>
            <person name="Ma J."/>
        </authorList>
    </citation>
    <scope>NUCLEOTIDE SEQUENCE [LARGE SCALE GENOMIC DNA]</scope>
    <source>
        <strain evidence="11">KCTC 52298</strain>
    </source>
</reference>
<keyword evidence="3" id="KW-0547">Nucleotide-binding</keyword>
<evidence type="ECO:0000256" key="2">
    <source>
        <dbReference type="ARBA" id="ARBA00022692"/>
    </source>
</evidence>
<dbReference type="Gene3D" id="3.40.50.300">
    <property type="entry name" value="P-loop containing nucleotide triphosphate hydrolases"/>
    <property type="match status" value="1"/>
</dbReference>
<feature type="transmembrane region" description="Helical" evidence="7">
    <location>
        <begin position="248"/>
        <end position="266"/>
    </location>
</feature>
<comment type="subcellular location">
    <subcellularLocation>
        <location evidence="1">Cell membrane</location>
        <topology evidence="1">Multi-pass membrane protein</topology>
    </subcellularLocation>
</comment>
<dbReference type="SUPFAM" id="SSF52540">
    <property type="entry name" value="P-loop containing nucleoside triphosphate hydrolases"/>
    <property type="match status" value="1"/>
</dbReference>
<feature type="transmembrane region" description="Helical" evidence="7">
    <location>
        <begin position="278"/>
        <end position="303"/>
    </location>
</feature>
<evidence type="ECO:0000256" key="6">
    <source>
        <dbReference type="ARBA" id="ARBA00023136"/>
    </source>
</evidence>
<organism evidence="10 11">
    <name type="scientific">Sphingobacterium tabacisoli</name>
    <dbReference type="NCBI Taxonomy" id="2044855"/>
    <lineage>
        <taxon>Bacteria</taxon>
        <taxon>Pseudomonadati</taxon>
        <taxon>Bacteroidota</taxon>
        <taxon>Sphingobacteriia</taxon>
        <taxon>Sphingobacteriales</taxon>
        <taxon>Sphingobacteriaceae</taxon>
        <taxon>Sphingobacterium</taxon>
    </lineage>
</organism>
<gene>
    <name evidence="10" type="ORF">ACFSQW_21835</name>
</gene>
<dbReference type="CDD" id="cd07346">
    <property type="entry name" value="ABC_6TM_exporters"/>
    <property type="match status" value="1"/>
</dbReference>
<keyword evidence="2 7" id="KW-0812">Transmembrane</keyword>
<dbReference type="GO" id="GO:0005524">
    <property type="term" value="F:ATP binding"/>
    <property type="evidence" value="ECO:0007669"/>
    <property type="project" value="UniProtKB-KW"/>
</dbReference>
<feature type="domain" description="ABC transporter" evidence="8">
    <location>
        <begin position="335"/>
        <end position="540"/>
    </location>
</feature>
<dbReference type="Pfam" id="PF00664">
    <property type="entry name" value="ABC_membrane"/>
    <property type="match status" value="1"/>
</dbReference>
<dbReference type="PROSITE" id="PS50929">
    <property type="entry name" value="ABC_TM1F"/>
    <property type="match status" value="1"/>
</dbReference>
<protein>
    <submittedName>
        <fullName evidence="10">ABC transporter ATP-binding protein</fullName>
    </submittedName>
</protein>
<keyword evidence="5 7" id="KW-1133">Transmembrane helix</keyword>
<dbReference type="InterPro" id="IPR011527">
    <property type="entry name" value="ABC1_TM_dom"/>
</dbReference>
<dbReference type="RefSeq" id="WP_210354575.1">
    <property type="nucleotide sequence ID" value="NZ_JAEQMU010000002.1"/>
</dbReference>
<evidence type="ECO:0000256" key="7">
    <source>
        <dbReference type="SAM" id="Phobius"/>
    </source>
</evidence>
<feature type="transmembrane region" description="Helical" evidence="7">
    <location>
        <begin position="163"/>
        <end position="180"/>
    </location>
</feature>
<dbReference type="PANTHER" id="PTHR24221">
    <property type="entry name" value="ATP-BINDING CASSETTE SUB-FAMILY B"/>
    <property type="match status" value="1"/>
</dbReference>
<feature type="domain" description="ABC transmembrane type-1" evidence="9">
    <location>
        <begin position="31"/>
        <end position="304"/>
    </location>
</feature>
<dbReference type="Pfam" id="PF00005">
    <property type="entry name" value="ABC_tran"/>
    <property type="match status" value="1"/>
</dbReference>
<feature type="transmembrane region" description="Helical" evidence="7">
    <location>
        <begin position="63"/>
        <end position="83"/>
    </location>
</feature>
<sequence length="540" mass="60856">MQRTLIEHMRWMWLLTLGARFRLGLYVTLEVMSIGLGLVFVLWTKKVVDSTVLGNTAFFSMNLWIMVFSLLGSVVFRVFAGWINEQMKLDMLLSTQQKMLDKQLHATWQFLNKWSSGDLQVRIQDDAREVVQMAGQSIWSTFVTLLSLISFLLLLAWFDVVLALLMLSVSLLFGVAKVYFKKTKALNEELKSARSEFGQVVQETVQFKLLIRALSIYPTRWARIEKSLEKILGLQMGLINFSTFSHGLLRLLASAGFLLAFGWGLYRLHLGLITFGSLTAFLQLVGRIQAPVLTLMAFVPLAIRSRVATDRVMDVMEVPIEPELKPEVLPDLQAIYMDKLSFQYQEECIISDFSMAVYKGESIAIMGPSGKGKTTFVRLLLGLLEPTAGQVVLETKNSRCGLTADHRINMAYVPQGGKLFRGTVRENLEVMNPEATATQVERAIVLGCAEFVYDLPNGLETEIGEEGYGLSEGQAQRIAVVRAMLRDCPVWLFDELTSALDEDTAQLMIKRLLEYGKDKIVILVTHDIEIAKQCDKIILL</sequence>
<evidence type="ECO:0000256" key="3">
    <source>
        <dbReference type="ARBA" id="ARBA00022741"/>
    </source>
</evidence>
<dbReference type="PROSITE" id="PS50893">
    <property type="entry name" value="ABC_TRANSPORTER_2"/>
    <property type="match status" value="1"/>
</dbReference>
<evidence type="ECO:0000259" key="8">
    <source>
        <dbReference type="PROSITE" id="PS50893"/>
    </source>
</evidence>
<evidence type="ECO:0000256" key="5">
    <source>
        <dbReference type="ARBA" id="ARBA00022989"/>
    </source>
</evidence>
<proteinExistence type="predicted"/>
<evidence type="ECO:0000313" key="10">
    <source>
        <dbReference type="EMBL" id="MFD2557047.1"/>
    </source>
</evidence>
<keyword evidence="4 10" id="KW-0067">ATP-binding</keyword>
<evidence type="ECO:0000259" key="9">
    <source>
        <dbReference type="PROSITE" id="PS50929"/>
    </source>
</evidence>
<dbReference type="Gene3D" id="1.20.1560.10">
    <property type="entry name" value="ABC transporter type 1, transmembrane domain"/>
    <property type="match status" value="1"/>
</dbReference>
<dbReference type="EMBL" id="JBHULD010000025">
    <property type="protein sequence ID" value="MFD2557047.1"/>
    <property type="molecule type" value="Genomic_DNA"/>
</dbReference>
<dbReference type="InterPro" id="IPR003593">
    <property type="entry name" value="AAA+_ATPase"/>
</dbReference>
<dbReference type="InterPro" id="IPR039421">
    <property type="entry name" value="Type_1_exporter"/>
</dbReference>
<dbReference type="InterPro" id="IPR036640">
    <property type="entry name" value="ABC1_TM_sf"/>
</dbReference>
<dbReference type="InterPro" id="IPR003439">
    <property type="entry name" value="ABC_transporter-like_ATP-bd"/>
</dbReference>
<dbReference type="SMART" id="SM00382">
    <property type="entry name" value="AAA"/>
    <property type="match status" value="1"/>
</dbReference>
<evidence type="ECO:0000256" key="1">
    <source>
        <dbReference type="ARBA" id="ARBA00004651"/>
    </source>
</evidence>
<keyword evidence="6 7" id="KW-0472">Membrane</keyword>
<dbReference type="Proteomes" id="UP001597440">
    <property type="component" value="Unassembled WGS sequence"/>
</dbReference>
<feature type="transmembrane region" description="Helical" evidence="7">
    <location>
        <begin position="138"/>
        <end position="157"/>
    </location>
</feature>
<dbReference type="SUPFAM" id="SSF90123">
    <property type="entry name" value="ABC transporter transmembrane region"/>
    <property type="match status" value="1"/>
</dbReference>